<evidence type="ECO:0000313" key="1">
    <source>
        <dbReference type="EMBL" id="PPS14935.1"/>
    </source>
</evidence>
<evidence type="ECO:0000313" key="2">
    <source>
        <dbReference type="Proteomes" id="UP000239757"/>
    </source>
</evidence>
<dbReference type="Proteomes" id="UP000239757">
    <property type="component" value="Unassembled WGS sequence"/>
</dbReference>
<dbReference type="EMBL" id="KZ663206">
    <property type="protein sequence ID" value="PPS14935.1"/>
    <property type="molecule type" value="Genomic_DNA"/>
</dbReference>
<sequence length="100" mass="10629">MVQLLGVLVHRQPTGLVQALSSQCSGPHLKVALIGFGIGPPDFQVEIGGMCGEFPRIAEQTVFSSICGTSSNFHLFAKSSFKNFIAFGICDRASINGFVP</sequence>
<name>A0A2P5YH64_GOSBA</name>
<organism evidence="1 2">
    <name type="scientific">Gossypium barbadense</name>
    <name type="common">Sea Island cotton</name>
    <name type="synonym">Hibiscus barbadensis</name>
    <dbReference type="NCBI Taxonomy" id="3634"/>
    <lineage>
        <taxon>Eukaryota</taxon>
        <taxon>Viridiplantae</taxon>
        <taxon>Streptophyta</taxon>
        <taxon>Embryophyta</taxon>
        <taxon>Tracheophyta</taxon>
        <taxon>Spermatophyta</taxon>
        <taxon>Magnoliopsida</taxon>
        <taxon>eudicotyledons</taxon>
        <taxon>Gunneridae</taxon>
        <taxon>Pentapetalae</taxon>
        <taxon>rosids</taxon>
        <taxon>malvids</taxon>
        <taxon>Malvales</taxon>
        <taxon>Malvaceae</taxon>
        <taxon>Malvoideae</taxon>
        <taxon>Gossypium</taxon>
    </lineage>
</organism>
<gene>
    <name evidence="1" type="ORF">GOBAR_AA05646</name>
</gene>
<proteinExistence type="predicted"/>
<dbReference type="AlphaFoldDB" id="A0A2P5YH64"/>
<protein>
    <submittedName>
        <fullName evidence="1">Uncharacterized protein</fullName>
    </submittedName>
</protein>
<reference evidence="1 2" key="1">
    <citation type="submission" date="2015-01" db="EMBL/GenBank/DDBJ databases">
        <title>Genome of allotetraploid Gossypium barbadense reveals genomic plasticity and fiber elongation in cotton evolution.</title>
        <authorList>
            <person name="Chen X."/>
            <person name="Liu X."/>
            <person name="Zhao B."/>
            <person name="Zheng H."/>
            <person name="Hu Y."/>
            <person name="Lu G."/>
            <person name="Yang C."/>
            <person name="Chen J."/>
            <person name="Shan C."/>
            <person name="Zhang L."/>
            <person name="Zhou Y."/>
            <person name="Wang L."/>
            <person name="Guo W."/>
            <person name="Bai Y."/>
            <person name="Ruan J."/>
            <person name="Shangguan X."/>
            <person name="Mao Y."/>
            <person name="Jiang J."/>
            <person name="Zhu Y."/>
            <person name="Lei J."/>
            <person name="Kang H."/>
            <person name="Chen S."/>
            <person name="He X."/>
            <person name="Wang R."/>
            <person name="Wang Y."/>
            <person name="Chen J."/>
            <person name="Wang L."/>
            <person name="Yu S."/>
            <person name="Wang B."/>
            <person name="Wei J."/>
            <person name="Song S."/>
            <person name="Lu X."/>
            <person name="Gao Z."/>
            <person name="Gu W."/>
            <person name="Deng X."/>
            <person name="Ma D."/>
            <person name="Wang S."/>
            <person name="Liang W."/>
            <person name="Fang L."/>
            <person name="Cai C."/>
            <person name="Zhu X."/>
            <person name="Zhou B."/>
            <person name="Zhang Y."/>
            <person name="Chen Z."/>
            <person name="Xu S."/>
            <person name="Zhu R."/>
            <person name="Wang S."/>
            <person name="Zhang T."/>
            <person name="Zhao G."/>
        </authorList>
    </citation>
    <scope>NUCLEOTIDE SEQUENCE [LARGE SCALE GENOMIC DNA]</scope>
    <source>
        <strain evidence="2">cv. Xinhai21</strain>
        <tissue evidence="1">Leaf</tissue>
    </source>
</reference>
<accession>A0A2P5YH64</accession>